<dbReference type="EMBL" id="JBGCUO010000001">
    <property type="protein sequence ID" value="MEY1661860.1"/>
    <property type="molecule type" value="Genomic_DNA"/>
</dbReference>
<dbReference type="CDD" id="cd01310">
    <property type="entry name" value="TatD_DNAse"/>
    <property type="match status" value="1"/>
</dbReference>
<dbReference type="PROSITE" id="PS01091">
    <property type="entry name" value="TATD_3"/>
    <property type="match status" value="1"/>
</dbReference>
<dbReference type="PIRSF" id="PIRSF005902">
    <property type="entry name" value="DNase_TatD"/>
    <property type="match status" value="1"/>
</dbReference>
<dbReference type="InterPro" id="IPR015991">
    <property type="entry name" value="TatD/YcfH-like"/>
</dbReference>
<evidence type="ECO:0000313" key="4">
    <source>
        <dbReference type="EMBL" id="MEY1661860.1"/>
    </source>
</evidence>
<dbReference type="PANTHER" id="PTHR46124:SF2">
    <property type="entry name" value="D-AMINOACYL-TRNA DEACYLASE"/>
    <property type="match status" value="1"/>
</dbReference>
<evidence type="ECO:0000256" key="2">
    <source>
        <dbReference type="ARBA" id="ARBA00022723"/>
    </source>
</evidence>
<dbReference type="PROSITE" id="PS01137">
    <property type="entry name" value="TATD_1"/>
    <property type="match status" value="1"/>
</dbReference>
<sequence length="287" mass="31143">MTAVPSPSLTGLVDSHCHLDRLKLDAYGGDFDALMAATAAAGVSHMLCIGVDLASFPQVRQLAECWPQVFASVGVHPLYRNAEAATLMELKTLSAHPKVVAIGETGLDYLDDPVDAKEQQQRFATHILAARETGLPLIVHTRGAREDTLAMLREYGGGKVRGVLHCFTEDLATAEAAIKLGFYISISGIVTFRNADALRDVVRALPLERLLIETDSPWLAPVPYRGKQNEPRFVSEVAQAVAALQGISPAELASATRKNFFRLFIKACEWQADHCAAAKRRPCHSDG</sequence>
<name>A0ABV4AJL7_9GAMM</name>
<dbReference type="Pfam" id="PF01026">
    <property type="entry name" value="TatD_DNase"/>
    <property type="match status" value="1"/>
</dbReference>
<dbReference type="InterPro" id="IPR032466">
    <property type="entry name" value="Metal_Hydrolase"/>
</dbReference>
<organism evidence="4 5">
    <name type="scientific">Isoalcanivorax beigongshangi</name>
    <dbReference type="NCBI Taxonomy" id="3238810"/>
    <lineage>
        <taxon>Bacteria</taxon>
        <taxon>Pseudomonadati</taxon>
        <taxon>Pseudomonadota</taxon>
        <taxon>Gammaproteobacteria</taxon>
        <taxon>Oceanospirillales</taxon>
        <taxon>Alcanivoracaceae</taxon>
        <taxon>Isoalcanivorax</taxon>
    </lineage>
</organism>
<dbReference type="PROSITE" id="PS01090">
    <property type="entry name" value="TATD_2"/>
    <property type="match status" value="1"/>
</dbReference>
<gene>
    <name evidence="4" type="ORF">AB5I84_06820</name>
</gene>
<dbReference type="InterPro" id="IPR001130">
    <property type="entry name" value="TatD-like"/>
</dbReference>
<dbReference type="SUPFAM" id="SSF51556">
    <property type="entry name" value="Metallo-dependent hydrolases"/>
    <property type="match status" value="1"/>
</dbReference>
<keyword evidence="2" id="KW-0479">Metal-binding</keyword>
<dbReference type="Gene3D" id="3.20.20.140">
    <property type="entry name" value="Metal-dependent hydrolases"/>
    <property type="match status" value="1"/>
</dbReference>
<evidence type="ECO:0000313" key="5">
    <source>
        <dbReference type="Proteomes" id="UP001562065"/>
    </source>
</evidence>
<dbReference type="PANTHER" id="PTHR46124">
    <property type="entry name" value="D-AMINOACYL-TRNA DEACYLASE"/>
    <property type="match status" value="1"/>
</dbReference>
<dbReference type="InterPro" id="IPR018228">
    <property type="entry name" value="DNase_TatD-rel_CS"/>
</dbReference>
<comment type="caution">
    <text evidence="4">The sequence shown here is derived from an EMBL/GenBank/DDBJ whole genome shotgun (WGS) entry which is preliminary data.</text>
</comment>
<accession>A0ABV4AJL7</accession>
<comment type="similarity">
    <text evidence="1">Belongs to the metallo-dependent hydrolases superfamily. TatD-type hydrolase family.</text>
</comment>
<dbReference type="GO" id="GO:0016787">
    <property type="term" value="F:hydrolase activity"/>
    <property type="evidence" value="ECO:0007669"/>
    <property type="project" value="UniProtKB-KW"/>
</dbReference>
<dbReference type="EC" id="3.1.-.-" evidence="4"/>
<evidence type="ECO:0000256" key="1">
    <source>
        <dbReference type="ARBA" id="ARBA00009275"/>
    </source>
</evidence>
<dbReference type="Proteomes" id="UP001562065">
    <property type="component" value="Unassembled WGS sequence"/>
</dbReference>
<proteinExistence type="inferred from homology"/>
<evidence type="ECO:0000256" key="3">
    <source>
        <dbReference type="ARBA" id="ARBA00022801"/>
    </source>
</evidence>
<reference evidence="4 5" key="1">
    <citation type="submission" date="2024-07" db="EMBL/GenBank/DDBJ databases">
        <authorList>
            <person name="Ren Q."/>
        </authorList>
    </citation>
    <scope>NUCLEOTIDE SEQUENCE [LARGE SCALE GENOMIC DNA]</scope>
    <source>
        <strain evidence="4 5">REN37</strain>
    </source>
</reference>
<keyword evidence="5" id="KW-1185">Reference proteome</keyword>
<keyword evidence="3 4" id="KW-0378">Hydrolase</keyword>
<dbReference type="NCBIfam" id="TIGR00010">
    <property type="entry name" value="YchF/TatD family DNA exonuclease"/>
    <property type="match status" value="1"/>
</dbReference>
<protein>
    <submittedName>
        <fullName evidence="4">TatD family hydrolase</fullName>
        <ecNumber evidence="4">3.1.-.-</ecNumber>
    </submittedName>
</protein>
<dbReference type="RefSeq" id="WP_369455109.1">
    <property type="nucleotide sequence ID" value="NZ_JBGCUO010000001.1"/>
</dbReference>